<organism evidence="2 3">
    <name type="scientific">Euroglyphus maynei</name>
    <name type="common">Mayne's house dust mite</name>
    <dbReference type="NCBI Taxonomy" id="6958"/>
    <lineage>
        <taxon>Eukaryota</taxon>
        <taxon>Metazoa</taxon>
        <taxon>Ecdysozoa</taxon>
        <taxon>Arthropoda</taxon>
        <taxon>Chelicerata</taxon>
        <taxon>Arachnida</taxon>
        <taxon>Acari</taxon>
        <taxon>Acariformes</taxon>
        <taxon>Sarcoptiformes</taxon>
        <taxon>Astigmata</taxon>
        <taxon>Psoroptidia</taxon>
        <taxon>Analgoidea</taxon>
        <taxon>Pyroglyphidae</taxon>
        <taxon>Pyroglyphinae</taxon>
        <taxon>Euroglyphus</taxon>
    </lineage>
</organism>
<comment type="caution">
    <text evidence="2">The sequence shown here is derived from an EMBL/GenBank/DDBJ whole genome shotgun (WGS) entry which is preliminary data.</text>
</comment>
<name>A0A1Y3B1V7_EURMA</name>
<evidence type="ECO:0000256" key="1">
    <source>
        <dbReference type="SAM" id="MobiDB-lite"/>
    </source>
</evidence>
<accession>A0A1Y3B1V7</accession>
<proteinExistence type="predicted"/>
<feature type="region of interest" description="Disordered" evidence="1">
    <location>
        <begin position="43"/>
        <end position="93"/>
    </location>
</feature>
<dbReference type="AlphaFoldDB" id="A0A1Y3B1V7"/>
<reference evidence="2 3" key="1">
    <citation type="submission" date="2017-03" db="EMBL/GenBank/DDBJ databases">
        <title>Genome Survey of Euroglyphus maynei.</title>
        <authorList>
            <person name="Arlian L.G."/>
            <person name="Morgan M.S."/>
            <person name="Rider S.D."/>
        </authorList>
    </citation>
    <scope>NUCLEOTIDE SEQUENCE [LARGE SCALE GENOMIC DNA]</scope>
    <source>
        <strain evidence="2">Arlian Lab</strain>
        <tissue evidence="2">Whole body</tissue>
    </source>
</reference>
<feature type="compositionally biased region" description="Basic residues" evidence="1">
    <location>
        <begin position="43"/>
        <end position="55"/>
    </location>
</feature>
<gene>
    <name evidence="2" type="ORF">BLA29_005762</name>
</gene>
<sequence length="238" mass="27777">MFIHRFGTLAHLLAYTEIREKKKQIDYSSLVAQLIRDKSRRNLRRRRRRYRRSSRREKDQISDSNLTTDDEEYKTDDDGKGSSDTDDVKPSDYGDVFGEMIQKLKSDQSRIEKIPKMIRKNTKQAIRRHEHHLQQMQNKIHRDSIHSTMSAFGLERDSSNASSYAHHRRLNHTNSNQSYISQQTIVEQPTNLNYNRPLATFSNNQTIGATNMAMNSNSQQNRTDTTAILTSDEETSKL</sequence>
<dbReference type="EMBL" id="MUJZ01050748">
    <property type="protein sequence ID" value="OTF73626.1"/>
    <property type="molecule type" value="Genomic_DNA"/>
</dbReference>
<dbReference type="Proteomes" id="UP000194236">
    <property type="component" value="Unassembled WGS sequence"/>
</dbReference>
<protein>
    <submittedName>
        <fullName evidence="2">Uncharacterized protein</fullName>
    </submittedName>
</protein>
<feature type="compositionally biased region" description="Polar residues" evidence="1">
    <location>
        <begin position="214"/>
        <end position="229"/>
    </location>
</feature>
<evidence type="ECO:0000313" key="2">
    <source>
        <dbReference type="EMBL" id="OTF73626.1"/>
    </source>
</evidence>
<feature type="compositionally biased region" description="Basic and acidic residues" evidence="1">
    <location>
        <begin position="76"/>
        <end position="92"/>
    </location>
</feature>
<feature type="region of interest" description="Disordered" evidence="1">
    <location>
        <begin position="214"/>
        <end position="238"/>
    </location>
</feature>
<evidence type="ECO:0000313" key="3">
    <source>
        <dbReference type="Proteomes" id="UP000194236"/>
    </source>
</evidence>
<keyword evidence="3" id="KW-1185">Reference proteome</keyword>